<name>A0AAD2HYU2_9AGAR</name>
<evidence type="ECO:0000256" key="1">
    <source>
        <dbReference type="SAM" id="MobiDB-lite"/>
    </source>
</evidence>
<feature type="non-terminal residue" evidence="2">
    <location>
        <position position="120"/>
    </location>
</feature>
<evidence type="ECO:0000313" key="3">
    <source>
        <dbReference type="Proteomes" id="UP001295794"/>
    </source>
</evidence>
<proteinExistence type="predicted"/>
<keyword evidence="3" id="KW-1185">Reference proteome</keyword>
<reference evidence="2" key="1">
    <citation type="submission" date="2023-11" db="EMBL/GenBank/DDBJ databases">
        <authorList>
            <person name="De Vega J J."/>
            <person name="De Vega J J."/>
        </authorList>
    </citation>
    <scope>NUCLEOTIDE SEQUENCE</scope>
</reference>
<dbReference type="EMBL" id="CAVNYO010000480">
    <property type="protein sequence ID" value="CAK5284744.1"/>
    <property type="molecule type" value="Genomic_DNA"/>
</dbReference>
<evidence type="ECO:0000313" key="2">
    <source>
        <dbReference type="EMBL" id="CAK5284744.1"/>
    </source>
</evidence>
<dbReference type="Proteomes" id="UP001295794">
    <property type="component" value="Unassembled WGS sequence"/>
</dbReference>
<feature type="compositionally biased region" description="Polar residues" evidence="1">
    <location>
        <begin position="77"/>
        <end position="87"/>
    </location>
</feature>
<feature type="region of interest" description="Disordered" evidence="1">
    <location>
        <begin position="69"/>
        <end position="97"/>
    </location>
</feature>
<accession>A0AAD2HYU2</accession>
<protein>
    <submittedName>
        <fullName evidence="2">Uncharacterized protein</fullName>
    </submittedName>
</protein>
<sequence>ASYKRAPRGASEHQSSLYFFHSCSSPAHFSSSLPSHSVRSKLHLPLRRCLPASPSVGVDSTTAARARLTRRPAVLPNSMNAPSTGSGPRSARHVPPAFRSASPLRNVWAMRRNATIVPYH</sequence>
<gene>
    <name evidence="2" type="ORF">MYCIT1_LOCUS38185</name>
</gene>
<dbReference type="AlphaFoldDB" id="A0AAD2HYU2"/>
<comment type="caution">
    <text evidence="2">The sequence shown here is derived from an EMBL/GenBank/DDBJ whole genome shotgun (WGS) entry which is preliminary data.</text>
</comment>
<organism evidence="2 3">
    <name type="scientific">Mycena citricolor</name>
    <dbReference type="NCBI Taxonomy" id="2018698"/>
    <lineage>
        <taxon>Eukaryota</taxon>
        <taxon>Fungi</taxon>
        <taxon>Dikarya</taxon>
        <taxon>Basidiomycota</taxon>
        <taxon>Agaricomycotina</taxon>
        <taxon>Agaricomycetes</taxon>
        <taxon>Agaricomycetidae</taxon>
        <taxon>Agaricales</taxon>
        <taxon>Marasmiineae</taxon>
        <taxon>Mycenaceae</taxon>
        <taxon>Mycena</taxon>
    </lineage>
</organism>